<comment type="caution">
    <text evidence="3">The sequence shown here is derived from an EMBL/GenBank/DDBJ whole genome shotgun (WGS) entry which is preliminary data.</text>
</comment>
<evidence type="ECO:0000256" key="1">
    <source>
        <dbReference type="ARBA" id="ARBA00038215"/>
    </source>
</evidence>
<feature type="domain" description="Beta-lactamase-related" evidence="2">
    <location>
        <begin position="68"/>
        <end position="411"/>
    </location>
</feature>
<dbReference type="InterPro" id="IPR001466">
    <property type="entry name" value="Beta-lactam-related"/>
</dbReference>
<sequence>MLLLPLIFATLASALPQSILKTLPDTEYTILDQTLSRQISSLQHILDASKPRYNILTPELLEEIDQLRRDWHIKGAGIAVVRLKDDGEWEQDTLGIGIADGAANAVTEHTLFGMASNSKLFTAIAAGLIAANETSGFTWRTKIKDVVPEWKLMDPVASDGTDLIDLLSHRTGLPRHDGSYGVAEDKNALIARMRYMRPSAEFRQSWQYNNLAYLVASTLPEHIYGIPFEKFMKERIFDPLGMTETTYYPAHTNRSDAFVRKGMNFEACAEDSKGRSLSKKCLGESVNIGFMREGAMNAGPGGVVSSARDMATWLKALLMQGESASNESVIPPEVLKAVATPYSQAYDPPSFTHDADLMGHSTYGAGQMMYSYRGYYVIEHGGAVPGQMSQVMRMPGAGVGIAIMVNDNEFGTDFYKVVQKRIVDHIFGLEPVDWASKMKAQMIENLRKSLPPARPNNATIDVHLDSIPGTYVDAAYGEMTICAWNDKSRACEKTLENNPFPEAASDVPAYIAYFPKFWCDYLLFTHRNGSTFTVTQSSTYTETNVTVPSPFESFDAVFDGKGMAWTRSAWGAGPGVEDQRVEVWFEKKE</sequence>
<dbReference type="OrthoDB" id="5946976at2759"/>
<dbReference type="PANTHER" id="PTHR46825">
    <property type="entry name" value="D-ALANYL-D-ALANINE-CARBOXYPEPTIDASE/ENDOPEPTIDASE AMPH"/>
    <property type="match status" value="1"/>
</dbReference>
<keyword evidence="4" id="KW-1185">Reference proteome</keyword>
<accession>A0A8H3TVP1</accession>
<dbReference type="InterPro" id="IPR012338">
    <property type="entry name" value="Beta-lactam/transpept-like"/>
</dbReference>
<gene>
    <name evidence="3" type="ORF">NliqN6_4394</name>
</gene>
<evidence type="ECO:0000313" key="3">
    <source>
        <dbReference type="EMBL" id="GHJ87992.1"/>
    </source>
</evidence>
<comment type="similarity">
    <text evidence="1">Belongs to the peptidase S12 family.</text>
</comment>
<dbReference type="EMBL" id="BLZA01000024">
    <property type="protein sequence ID" value="GHJ87992.1"/>
    <property type="molecule type" value="Genomic_DNA"/>
</dbReference>
<dbReference type="Proteomes" id="UP000620104">
    <property type="component" value="Unassembled WGS sequence"/>
</dbReference>
<dbReference type="InterPro" id="IPR050491">
    <property type="entry name" value="AmpC-like"/>
</dbReference>
<proteinExistence type="inferred from homology"/>
<name>A0A8H3TVP1_9TREE</name>
<reference evidence="3" key="1">
    <citation type="submission" date="2020-07" db="EMBL/GenBank/DDBJ databases">
        <title>Draft Genome Sequence of a Deep-Sea Yeast, Naganishia (Cryptococcus) liquefaciens strain N6.</title>
        <authorList>
            <person name="Han Y.W."/>
            <person name="Kajitani R."/>
            <person name="Morimoto H."/>
            <person name="Parhat M."/>
            <person name="Tsubouchi H."/>
            <person name="Bakenova O."/>
            <person name="Ogata M."/>
            <person name="Argunhan B."/>
            <person name="Aoki R."/>
            <person name="Kajiwara S."/>
            <person name="Itoh T."/>
            <person name="Iwasaki H."/>
        </authorList>
    </citation>
    <scope>NUCLEOTIDE SEQUENCE</scope>
    <source>
        <strain evidence="3">N6</strain>
    </source>
</reference>
<organism evidence="3 4">
    <name type="scientific">Naganishia liquefaciens</name>
    <dbReference type="NCBI Taxonomy" id="104408"/>
    <lineage>
        <taxon>Eukaryota</taxon>
        <taxon>Fungi</taxon>
        <taxon>Dikarya</taxon>
        <taxon>Basidiomycota</taxon>
        <taxon>Agaricomycotina</taxon>
        <taxon>Tremellomycetes</taxon>
        <taxon>Filobasidiales</taxon>
        <taxon>Filobasidiaceae</taxon>
        <taxon>Naganishia</taxon>
    </lineage>
</organism>
<protein>
    <recommendedName>
        <fullName evidence="2">Beta-lactamase-related domain-containing protein</fullName>
    </recommendedName>
</protein>
<dbReference type="Gene3D" id="3.40.710.10">
    <property type="entry name" value="DD-peptidase/beta-lactamase superfamily"/>
    <property type="match status" value="1"/>
</dbReference>
<dbReference type="Pfam" id="PF00144">
    <property type="entry name" value="Beta-lactamase"/>
    <property type="match status" value="1"/>
</dbReference>
<dbReference type="SUPFAM" id="SSF56601">
    <property type="entry name" value="beta-lactamase/transpeptidase-like"/>
    <property type="match status" value="1"/>
</dbReference>
<dbReference type="PANTHER" id="PTHR46825:SF15">
    <property type="entry name" value="BETA-LACTAMASE-RELATED DOMAIN-CONTAINING PROTEIN"/>
    <property type="match status" value="1"/>
</dbReference>
<evidence type="ECO:0000313" key="4">
    <source>
        <dbReference type="Proteomes" id="UP000620104"/>
    </source>
</evidence>
<evidence type="ECO:0000259" key="2">
    <source>
        <dbReference type="Pfam" id="PF00144"/>
    </source>
</evidence>
<dbReference type="AlphaFoldDB" id="A0A8H3TVP1"/>